<name>A0ABM8AHN3_9DEIO</name>
<evidence type="ECO:0000313" key="1">
    <source>
        <dbReference type="EMBL" id="BDP43317.1"/>
    </source>
</evidence>
<dbReference type="RefSeq" id="WP_264777812.1">
    <property type="nucleotide sequence ID" value="NZ_AP026561.1"/>
</dbReference>
<proteinExistence type="predicted"/>
<keyword evidence="2" id="KW-1185">Reference proteome</keyword>
<accession>A0ABM8AHN3</accession>
<sequence length="521" mass="57651">MSDAINWPELFIGVALGSGVQALQNQQKRWRQRQAIPRHLRTRLQECLGSSEQVQHILKALEEARKPRPWSDFNTVTEIRTLVEVALPAPSSPYHSLQLERELVVAIIFEAIQVSAATSQAEGLNHSLEHGEHMAQLAPSLHRVLSDYRERVRHPLRMAGQDISAIAAAAGQPQLKLTYDARGQVSAQDLRLSLNLVGENALRMLAWMQGGVDAPRTLQLTPAQGKIGFTTGHAALEEVLHIQGDPESLILQRPIATMQVRCKITQGPTIKHVDGTLTYDADTQEMVLRLGSEQLNVSFHIHRPLESLPPKMQLSWVIRDDGLVFTGGEVRWLDLLLLILREDTQVAITGYTTSAGEDEKLPEASNLLKVTGVDDIGDVINHLRIHRALARVVQYIEEAGYDPVHLPLPDALSDFDAFVLGQMDQLLQGNYQPSVAGEVATDNPETAALLQEEPVPDRFAQYTRFTVGPYKVVAEQPLKGLVAQIRQRDGITSRFHLTATGDVPRFYVHLANPDTAAEASS</sequence>
<protein>
    <submittedName>
        <fullName evidence="1">Uncharacterized protein</fullName>
    </submittedName>
</protein>
<keyword evidence="1" id="KW-0614">Plasmid</keyword>
<dbReference type="Proteomes" id="UP001064971">
    <property type="component" value="Plasmid pDAETH-1"/>
</dbReference>
<dbReference type="EMBL" id="AP026561">
    <property type="protein sequence ID" value="BDP43317.1"/>
    <property type="molecule type" value="Genomic_DNA"/>
</dbReference>
<gene>
    <name evidence="1" type="ORF">DAETH_32860</name>
</gene>
<evidence type="ECO:0000313" key="2">
    <source>
        <dbReference type="Proteomes" id="UP001064971"/>
    </source>
</evidence>
<reference evidence="1" key="1">
    <citation type="submission" date="2022-07" db="EMBL/GenBank/DDBJ databases">
        <title>Complete Genome Sequence of the Radioresistant Bacterium Deinococcus aetherius ST0316, Isolated from the Air Dust collected in Lower Stratosphere above Japan.</title>
        <authorList>
            <person name="Satoh K."/>
            <person name="Hagiwara K."/>
            <person name="Katsumata K."/>
            <person name="Kubo A."/>
            <person name="Yokobori S."/>
            <person name="Yamagishi A."/>
            <person name="Oono Y."/>
            <person name="Narumi I."/>
        </authorList>
    </citation>
    <scope>NUCLEOTIDE SEQUENCE</scope>
    <source>
        <strain evidence="1">ST0316</strain>
        <plasmid evidence="1">pDAETH-1</plasmid>
    </source>
</reference>
<geneLocation type="plasmid" evidence="1 2">
    <name>pDAETH-1</name>
</geneLocation>
<organism evidence="1 2">
    <name type="scientific">Deinococcus aetherius</name>
    <dbReference type="NCBI Taxonomy" id="200252"/>
    <lineage>
        <taxon>Bacteria</taxon>
        <taxon>Thermotogati</taxon>
        <taxon>Deinococcota</taxon>
        <taxon>Deinococci</taxon>
        <taxon>Deinococcales</taxon>
        <taxon>Deinococcaceae</taxon>
        <taxon>Deinococcus</taxon>
    </lineage>
</organism>